<evidence type="ECO:0000313" key="4">
    <source>
        <dbReference type="EMBL" id="PPK93878.1"/>
    </source>
</evidence>
<feature type="active site" description="Proton donor" evidence="2">
    <location>
        <position position="132"/>
    </location>
</feature>
<dbReference type="GO" id="GO:0005829">
    <property type="term" value="C:cytosol"/>
    <property type="evidence" value="ECO:0007669"/>
    <property type="project" value="TreeGrafter"/>
</dbReference>
<comment type="similarity">
    <text evidence="1">Belongs to the dTDP-4-dehydrorhamnose 3,5-epimerase family.</text>
</comment>
<feature type="active site" description="Proton acceptor" evidence="2">
    <location>
        <position position="62"/>
    </location>
</feature>
<dbReference type="GO" id="GO:0000271">
    <property type="term" value="P:polysaccharide biosynthetic process"/>
    <property type="evidence" value="ECO:0007669"/>
    <property type="project" value="TreeGrafter"/>
</dbReference>
<protein>
    <submittedName>
        <fullName evidence="4">dTDP-4-dehydrorhamnose 3,5-epimerase</fullName>
    </submittedName>
</protein>
<reference evidence="4 5" key="1">
    <citation type="submission" date="2018-02" db="EMBL/GenBank/DDBJ databases">
        <title>Genomic Encyclopedia of Archaeal and Bacterial Type Strains, Phase II (KMG-II): from individual species to whole genera.</title>
        <authorList>
            <person name="Goeker M."/>
        </authorList>
    </citation>
    <scope>NUCLEOTIDE SEQUENCE [LARGE SCALE GENOMIC DNA]</scope>
    <source>
        <strain evidence="4 5">DSM 22857</strain>
    </source>
</reference>
<evidence type="ECO:0000256" key="1">
    <source>
        <dbReference type="ARBA" id="ARBA00010154"/>
    </source>
</evidence>
<accession>A0A2S6II60</accession>
<dbReference type="Gene3D" id="2.60.120.10">
    <property type="entry name" value="Jelly Rolls"/>
    <property type="match status" value="1"/>
</dbReference>
<dbReference type="AlphaFoldDB" id="A0A2S6II60"/>
<dbReference type="InterPro" id="IPR000888">
    <property type="entry name" value="RmlC-like"/>
</dbReference>
<dbReference type="Pfam" id="PF00908">
    <property type="entry name" value="dTDP_sugar_isom"/>
    <property type="match status" value="1"/>
</dbReference>
<evidence type="ECO:0000256" key="3">
    <source>
        <dbReference type="PIRSR" id="PIRSR600888-3"/>
    </source>
</evidence>
<dbReference type="OrthoDB" id="9800680at2"/>
<dbReference type="PANTHER" id="PTHR21047">
    <property type="entry name" value="DTDP-6-DEOXY-D-GLUCOSE-3,5 EPIMERASE"/>
    <property type="match status" value="1"/>
</dbReference>
<gene>
    <name evidence="4" type="ORF">CLV92_109156</name>
</gene>
<dbReference type="GO" id="GO:0008830">
    <property type="term" value="F:dTDP-4-dehydrorhamnose 3,5-epimerase activity"/>
    <property type="evidence" value="ECO:0007669"/>
    <property type="project" value="InterPro"/>
</dbReference>
<evidence type="ECO:0000256" key="2">
    <source>
        <dbReference type="PIRSR" id="PIRSR600888-1"/>
    </source>
</evidence>
<dbReference type="Proteomes" id="UP000239485">
    <property type="component" value="Unassembled WGS sequence"/>
</dbReference>
<dbReference type="SUPFAM" id="SSF51182">
    <property type="entry name" value="RmlC-like cupins"/>
    <property type="match status" value="1"/>
</dbReference>
<dbReference type="InterPro" id="IPR011051">
    <property type="entry name" value="RmlC_Cupin_sf"/>
</dbReference>
<dbReference type="RefSeq" id="WP_104433472.1">
    <property type="nucleotide sequence ID" value="NZ_PTJD01000009.1"/>
</dbReference>
<name>A0A2S6II60_9ACTN</name>
<proteinExistence type="inferred from homology"/>
<feature type="site" description="Participates in a stacking interaction with the thymidine ring of dTDP-4-oxo-6-deoxyglucose" evidence="3">
    <location>
        <position position="138"/>
    </location>
</feature>
<dbReference type="GO" id="GO:0019305">
    <property type="term" value="P:dTDP-rhamnose biosynthetic process"/>
    <property type="evidence" value="ECO:0007669"/>
    <property type="project" value="TreeGrafter"/>
</dbReference>
<sequence length="207" mass="22102">MDVEELGIEGAWVFRPRLHADERGTFVEQYTALSLAGVAGHPLHVAQVNASVSAAGVVRGVHFADVPPGQAKYVTCTSGAILDVVVDLREGSATFGAWRAVLLDDVDRAAVYLSEGLGHAFCSLDDDSTVVYLCSSGYAPSREHGIHPLDTDLGIDWPAADRHGHPLTLRMSPKDATAPSLAQARAQELLPDAAECARWRRELVGHG</sequence>
<dbReference type="InterPro" id="IPR014710">
    <property type="entry name" value="RmlC-like_jellyroll"/>
</dbReference>
<keyword evidence="5" id="KW-1185">Reference proteome</keyword>
<dbReference type="CDD" id="cd00438">
    <property type="entry name" value="cupin_RmlC"/>
    <property type="match status" value="1"/>
</dbReference>
<dbReference type="PANTHER" id="PTHR21047:SF2">
    <property type="entry name" value="THYMIDINE DIPHOSPHO-4-KETO-RHAMNOSE 3,5-EPIMERASE"/>
    <property type="match status" value="1"/>
</dbReference>
<dbReference type="EMBL" id="PTJD01000009">
    <property type="protein sequence ID" value="PPK93878.1"/>
    <property type="molecule type" value="Genomic_DNA"/>
</dbReference>
<evidence type="ECO:0000313" key="5">
    <source>
        <dbReference type="Proteomes" id="UP000239485"/>
    </source>
</evidence>
<organism evidence="4 5">
    <name type="scientific">Kineococcus xinjiangensis</name>
    <dbReference type="NCBI Taxonomy" id="512762"/>
    <lineage>
        <taxon>Bacteria</taxon>
        <taxon>Bacillati</taxon>
        <taxon>Actinomycetota</taxon>
        <taxon>Actinomycetes</taxon>
        <taxon>Kineosporiales</taxon>
        <taxon>Kineosporiaceae</taxon>
        <taxon>Kineococcus</taxon>
    </lineage>
</organism>
<comment type="caution">
    <text evidence="4">The sequence shown here is derived from an EMBL/GenBank/DDBJ whole genome shotgun (WGS) entry which is preliminary data.</text>
</comment>